<accession>A0A0F9H818</accession>
<dbReference type="SUPFAM" id="SSF52283">
    <property type="entry name" value="Formate/glycerate dehydrogenase catalytic domain-like"/>
    <property type="match status" value="1"/>
</dbReference>
<dbReference type="EMBL" id="LAZR01017741">
    <property type="protein sequence ID" value="KKL99161.1"/>
    <property type="molecule type" value="Genomic_DNA"/>
</dbReference>
<dbReference type="GO" id="GO:0030267">
    <property type="term" value="F:glyoxylate reductase (NADPH) activity"/>
    <property type="evidence" value="ECO:0007669"/>
    <property type="project" value="TreeGrafter"/>
</dbReference>
<dbReference type="GO" id="GO:0016618">
    <property type="term" value="F:hydroxypyruvate reductase [NAD(P)H] activity"/>
    <property type="evidence" value="ECO:0007669"/>
    <property type="project" value="TreeGrafter"/>
</dbReference>
<dbReference type="InterPro" id="IPR050223">
    <property type="entry name" value="D-isomer_2-hydroxyacid_DH"/>
</dbReference>
<name>A0A0F9H818_9ZZZZ</name>
<comment type="caution">
    <text evidence="3">The sequence shown here is derived from an EMBL/GenBank/DDBJ whole genome shotgun (WGS) entry which is preliminary data.</text>
</comment>
<dbReference type="Gene3D" id="3.40.50.720">
    <property type="entry name" value="NAD(P)-binding Rossmann-like Domain"/>
    <property type="match status" value="2"/>
</dbReference>
<keyword evidence="1" id="KW-0560">Oxidoreductase</keyword>
<dbReference type="GO" id="GO:0051287">
    <property type="term" value="F:NAD binding"/>
    <property type="evidence" value="ECO:0007669"/>
    <property type="project" value="InterPro"/>
</dbReference>
<protein>
    <recommendedName>
        <fullName evidence="2">D-isomer specific 2-hydroxyacid dehydrogenase catalytic domain-containing protein</fullName>
    </recommendedName>
</protein>
<dbReference type="Pfam" id="PF00389">
    <property type="entry name" value="2-Hacid_dh"/>
    <property type="match status" value="1"/>
</dbReference>
<dbReference type="PANTHER" id="PTHR10996">
    <property type="entry name" value="2-HYDROXYACID DEHYDROGENASE-RELATED"/>
    <property type="match status" value="1"/>
</dbReference>
<organism evidence="3">
    <name type="scientific">marine sediment metagenome</name>
    <dbReference type="NCBI Taxonomy" id="412755"/>
    <lineage>
        <taxon>unclassified sequences</taxon>
        <taxon>metagenomes</taxon>
        <taxon>ecological metagenomes</taxon>
    </lineage>
</organism>
<evidence type="ECO:0000256" key="1">
    <source>
        <dbReference type="ARBA" id="ARBA00023002"/>
    </source>
</evidence>
<dbReference type="InterPro" id="IPR006139">
    <property type="entry name" value="D-isomer_2_OHA_DH_cat_dom"/>
</dbReference>
<evidence type="ECO:0000313" key="3">
    <source>
        <dbReference type="EMBL" id="KKL99161.1"/>
    </source>
</evidence>
<dbReference type="PANTHER" id="PTHR10996:SF283">
    <property type="entry name" value="GLYOXYLATE_HYDROXYPYRUVATE REDUCTASE B"/>
    <property type="match status" value="1"/>
</dbReference>
<dbReference type="GO" id="GO:0005829">
    <property type="term" value="C:cytosol"/>
    <property type="evidence" value="ECO:0007669"/>
    <property type="project" value="TreeGrafter"/>
</dbReference>
<feature type="domain" description="D-isomer specific 2-hydroxyacid dehydrogenase catalytic" evidence="2">
    <location>
        <begin position="9"/>
        <end position="109"/>
    </location>
</feature>
<gene>
    <name evidence="3" type="ORF">LCGC14_1817180</name>
</gene>
<sequence>MNPHGRKVKPEELIVDLAKDAVGLIAGTESITEEIIMKLPPLKVISRCGVGVDNVALDAAKRLEIKVFNTSDAPTVVVAKLTVGLILNLLIIVSRMDREIRNEHRQKRMGNLLCRKKIGIVEFGRIGRRVAELLIPFGCEIVYADPFV</sequence>
<evidence type="ECO:0000259" key="2">
    <source>
        <dbReference type="Pfam" id="PF00389"/>
    </source>
</evidence>
<proteinExistence type="predicted"/>
<reference evidence="3" key="1">
    <citation type="journal article" date="2015" name="Nature">
        <title>Complex archaea that bridge the gap between prokaryotes and eukaryotes.</title>
        <authorList>
            <person name="Spang A."/>
            <person name="Saw J.H."/>
            <person name="Jorgensen S.L."/>
            <person name="Zaremba-Niedzwiedzka K."/>
            <person name="Martijn J."/>
            <person name="Lind A.E."/>
            <person name="van Eijk R."/>
            <person name="Schleper C."/>
            <person name="Guy L."/>
            <person name="Ettema T.J."/>
        </authorList>
    </citation>
    <scope>NUCLEOTIDE SEQUENCE</scope>
</reference>
<dbReference type="AlphaFoldDB" id="A0A0F9H818"/>